<dbReference type="Pfam" id="PF00664">
    <property type="entry name" value="ABC_membrane"/>
    <property type="match status" value="2"/>
</dbReference>
<comment type="subcellular location">
    <subcellularLocation>
        <location evidence="1">Cell membrane</location>
        <topology evidence="1">Multi-pass membrane protein</topology>
    </subcellularLocation>
</comment>
<dbReference type="PROSITE" id="PS00211">
    <property type="entry name" value="ABC_TRANSPORTER_1"/>
    <property type="match status" value="1"/>
</dbReference>
<feature type="compositionally biased region" description="Basic and acidic residues" evidence="11">
    <location>
        <begin position="80"/>
        <end position="104"/>
    </location>
</feature>
<dbReference type="CDD" id="cd18578">
    <property type="entry name" value="ABC_6TM_Pgp_ABCB1_D2_like"/>
    <property type="match status" value="1"/>
</dbReference>
<dbReference type="Proteomes" id="UP000306102">
    <property type="component" value="Unassembled WGS sequence"/>
</dbReference>
<feature type="transmembrane region" description="Helical" evidence="12">
    <location>
        <begin position="1106"/>
        <end position="1133"/>
    </location>
</feature>
<evidence type="ECO:0000256" key="6">
    <source>
        <dbReference type="ARBA" id="ARBA00022741"/>
    </source>
</evidence>
<keyword evidence="6" id="KW-0547">Nucleotide-binding</keyword>
<dbReference type="SMART" id="SM00382">
    <property type="entry name" value="AAA"/>
    <property type="match status" value="1"/>
</dbReference>
<dbReference type="InterPro" id="IPR027417">
    <property type="entry name" value="P-loop_NTPase"/>
</dbReference>
<dbReference type="SUPFAM" id="SSF90123">
    <property type="entry name" value="ABC transporter transmembrane region"/>
    <property type="match status" value="2"/>
</dbReference>
<evidence type="ECO:0000256" key="3">
    <source>
        <dbReference type="ARBA" id="ARBA00022448"/>
    </source>
</evidence>
<dbReference type="EMBL" id="SDRB02013204">
    <property type="protein sequence ID" value="THF95666.1"/>
    <property type="molecule type" value="Genomic_DNA"/>
</dbReference>
<evidence type="ECO:0000256" key="10">
    <source>
        <dbReference type="ARBA" id="ARBA00023180"/>
    </source>
</evidence>
<dbReference type="PANTHER" id="PTHR24222:SF50">
    <property type="entry name" value="ABC TRANSPORTER B FAMILY MEMBER 9-LIKE ISOFORM X2"/>
    <property type="match status" value="1"/>
</dbReference>
<organism evidence="15 16">
    <name type="scientific">Camellia sinensis var. sinensis</name>
    <name type="common">China tea</name>
    <dbReference type="NCBI Taxonomy" id="542762"/>
    <lineage>
        <taxon>Eukaryota</taxon>
        <taxon>Viridiplantae</taxon>
        <taxon>Streptophyta</taxon>
        <taxon>Embryophyta</taxon>
        <taxon>Tracheophyta</taxon>
        <taxon>Spermatophyta</taxon>
        <taxon>Magnoliopsida</taxon>
        <taxon>eudicotyledons</taxon>
        <taxon>Gunneridae</taxon>
        <taxon>Pentapetalae</taxon>
        <taxon>asterids</taxon>
        <taxon>Ericales</taxon>
        <taxon>Theaceae</taxon>
        <taxon>Camellia</taxon>
    </lineage>
</organism>
<dbReference type="PANTHER" id="PTHR24222">
    <property type="entry name" value="ABC TRANSPORTER B FAMILY"/>
    <property type="match status" value="1"/>
</dbReference>
<keyword evidence="8 12" id="KW-1133">Transmembrane helix</keyword>
<dbReference type="GO" id="GO:0010328">
    <property type="term" value="F:auxin influx transmembrane transporter activity"/>
    <property type="evidence" value="ECO:0007669"/>
    <property type="project" value="UniProtKB-ARBA"/>
</dbReference>
<evidence type="ECO:0000256" key="9">
    <source>
        <dbReference type="ARBA" id="ARBA00023136"/>
    </source>
</evidence>
<keyword evidence="3" id="KW-0813">Transport</keyword>
<dbReference type="STRING" id="542762.A0A4V3WJ62"/>
<dbReference type="PROSITE" id="PS50929">
    <property type="entry name" value="ABC_TM1F"/>
    <property type="match status" value="2"/>
</dbReference>
<feature type="transmembrane region" description="Helical" evidence="12">
    <location>
        <begin position="924"/>
        <end position="947"/>
    </location>
</feature>
<feature type="domain" description="ABC transmembrane type-1" evidence="14">
    <location>
        <begin position="492"/>
        <end position="562"/>
    </location>
</feature>
<dbReference type="InterPro" id="IPR003593">
    <property type="entry name" value="AAA+_ATPase"/>
</dbReference>
<dbReference type="InterPro" id="IPR003439">
    <property type="entry name" value="ABC_transporter-like_ATP-bd"/>
</dbReference>
<feature type="compositionally biased region" description="Basic residues" evidence="11">
    <location>
        <begin position="1"/>
        <end position="15"/>
    </location>
</feature>
<evidence type="ECO:0000256" key="8">
    <source>
        <dbReference type="ARBA" id="ARBA00022989"/>
    </source>
</evidence>
<dbReference type="PROSITE" id="PS50893">
    <property type="entry name" value="ABC_TRANSPORTER_2"/>
    <property type="match status" value="1"/>
</dbReference>
<keyword evidence="5" id="KW-0677">Repeat</keyword>
<dbReference type="CDD" id="cd18577">
    <property type="entry name" value="ABC_6TM_Pgp_ABCB1_D1_like"/>
    <property type="match status" value="1"/>
</dbReference>
<feature type="compositionally biased region" description="Basic and acidic residues" evidence="11">
    <location>
        <begin position="468"/>
        <end position="479"/>
    </location>
</feature>
<feature type="region of interest" description="Disordered" evidence="11">
    <location>
        <begin position="66"/>
        <end position="126"/>
    </location>
</feature>
<dbReference type="FunFam" id="3.40.50.300:FF:000066">
    <property type="entry name" value="ABC transporter B family member 1"/>
    <property type="match status" value="1"/>
</dbReference>
<dbReference type="Gene3D" id="3.40.50.300">
    <property type="entry name" value="P-loop containing nucleotide triphosphate hydrolases"/>
    <property type="match status" value="1"/>
</dbReference>
<feature type="transmembrane region" description="Helical" evidence="12">
    <location>
        <begin position="1013"/>
        <end position="1040"/>
    </location>
</feature>
<dbReference type="FunFam" id="1.20.1560.10:FF:000009">
    <property type="entry name" value="ABC transporter B family member 1"/>
    <property type="match status" value="1"/>
</dbReference>
<evidence type="ECO:0000256" key="7">
    <source>
        <dbReference type="ARBA" id="ARBA00022840"/>
    </source>
</evidence>
<dbReference type="Pfam" id="PF00005">
    <property type="entry name" value="ABC_tran"/>
    <property type="match status" value="1"/>
</dbReference>
<dbReference type="GO" id="GO:0005886">
    <property type="term" value="C:plasma membrane"/>
    <property type="evidence" value="ECO:0007669"/>
    <property type="project" value="UniProtKB-SubCell"/>
</dbReference>
<keyword evidence="9 12" id="KW-0472">Membrane</keyword>
<evidence type="ECO:0000259" key="13">
    <source>
        <dbReference type="PROSITE" id="PS50893"/>
    </source>
</evidence>
<evidence type="ECO:0000313" key="16">
    <source>
        <dbReference type="Proteomes" id="UP000306102"/>
    </source>
</evidence>
<dbReference type="InterPro" id="IPR039421">
    <property type="entry name" value="Type_1_exporter"/>
</dbReference>
<evidence type="ECO:0000313" key="15">
    <source>
        <dbReference type="EMBL" id="THF95666.1"/>
    </source>
</evidence>
<dbReference type="GO" id="GO:0140359">
    <property type="term" value="F:ABC-type transporter activity"/>
    <property type="evidence" value="ECO:0007669"/>
    <property type="project" value="InterPro"/>
</dbReference>
<feature type="domain" description="ABC transporter" evidence="13">
    <location>
        <begin position="684"/>
        <end position="925"/>
    </location>
</feature>
<evidence type="ECO:0000256" key="4">
    <source>
        <dbReference type="ARBA" id="ARBA00022692"/>
    </source>
</evidence>
<gene>
    <name evidence="15" type="ORF">TEA_002713</name>
</gene>
<feature type="region of interest" description="Disordered" evidence="11">
    <location>
        <begin position="161"/>
        <end position="189"/>
    </location>
</feature>
<feature type="compositionally biased region" description="Polar residues" evidence="11">
    <location>
        <begin position="105"/>
        <end position="124"/>
    </location>
</feature>
<feature type="compositionally biased region" description="Low complexity" evidence="11">
    <location>
        <begin position="458"/>
        <end position="467"/>
    </location>
</feature>
<feature type="compositionally biased region" description="Basic and acidic residues" evidence="11">
    <location>
        <begin position="161"/>
        <end position="174"/>
    </location>
</feature>
<dbReference type="Gene3D" id="1.20.1560.10">
    <property type="entry name" value="ABC transporter type 1, transmembrane domain"/>
    <property type="match status" value="3"/>
</dbReference>
<accession>A0A4V3WJ62</accession>
<evidence type="ECO:0000256" key="5">
    <source>
        <dbReference type="ARBA" id="ARBA00022737"/>
    </source>
</evidence>
<reference evidence="15 16" key="1">
    <citation type="journal article" date="2018" name="Proc. Natl. Acad. Sci. U.S.A.">
        <title>Draft genome sequence of Camellia sinensis var. sinensis provides insights into the evolution of the tea genome and tea quality.</title>
        <authorList>
            <person name="Wei C."/>
            <person name="Yang H."/>
            <person name="Wang S."/>
            <person name="Zhao J."/>
            <person name="Liu C."/>
            <person name="Gao L."/>
            <person name="Xia E."/>
            <person name="Lu Y."/>
            <person name="Tai Y."/>
            <person name="She G."/>
            <person name="Sun J."/>
            <person name="Cao H."/>
            <person name="Tong W."/>
            <person name="Gao Q."/>
            <person name="Li Y."/>
            <person name="Deng W."/>
            <person name="Jiang X."/>
            <person name="Wang W."/>
            <person name="Chen Q."/>
            <person name="Zhang S."/>
            <person name="Li H."/>
            <person name="Wu J."/>
            <person name="Wang P."/>
            <person name="Li P."/>
            <person name="Shi C."/>
            <person name="Zheng F."/>
            <person name="Jian J."/>
            <person name="Huang B."/>
            <person name="Shan D."/>
            <person name="Shi M."/>
            <person name="Fang C."/>
            <person name="Yue Y."/>
            <person name="Li F."/>
            <person name="Li D."/>
            <person name="Wei S."/>
            <person name="Han B."/>
            <person name="Jiang C."/>
            <person name="Yin Y."/>
            <person name="Xia T."/>
            <person name="Zhang Z."/>
            <person name="Bennetzen J.L."/>
            <person name="Zhao S."/>
            <person name="Wan X."/>
        </authorList>
    </citation>
    <scope>NUCLEOTIDE SEQUENCE [LARGE SCALE GENOMIC DNA]</scope>
    <source>
        <strain evidence="16">cv. Shuchazao</strain>
        <tissue evidence="15">Leaf</tissue>
    </source>
</reference>
<evidence type="ECO:0000256" key="2">
    <source>
        <dbReference type="ARBA" id="ARBA00007577"/>
    </source>
</evidence>
<keyword evidence="16" id="KW-1185">Reference proteome</keyword>
<feature type="compositionally biased region" description="Basic and acidic residues" evidence="11">
    <location>
        <begin position="1261"/>
        <end position="1272"/>
    </location>
</feature>
<dbReference type="GO" id="GO:0005524">
    <property type="term" value="F:ATP binding"/>
    <property type="evidence" value="ECO:0007669"/>
    <property type="project" value="UniProtKB-KW"/>
</dbReference>
<feature type="region of interest" description="Disordered" evidence="11">
    <location>
        <begin position="1252"/>
        <end position="1272"/>
    </location>
</feature>
<feature type="transmembrane region" description="Helical" evidence="12">
    <location>
        <begin position="550"/>
        <end position="569"/>
    </location>
</feature>
<keyword evidence="4 12" id="KW-0812">Transmembrane</keyword>
<dbReference type="InterPro" id="IPR011527">
    <property type="entry name" value="ABC1_TM_dom"/>
</dbReference>
<sequence>MPSGSKKIKAAKKKKEKDANNSTTHSHGNPLWPSLFSADPHVTHLSITATILSVISLNQDLKVHDEKESVGGEANSPASQDHHNHQHRFTEGEEEGMEQREDISSVRSMVTESESMVGVNSNGDSTEEMAVKEANAQIDWELKHEADSDSKNGSIEYVESVKESHGGRMSHDGGRSSSSSSSSDDESHVVDKNIVMIEYRESKEDALNSVAESDAFEDVVKIARLPEITPVTDGVSVIDDYNLAVDEPKEEAYDTPSVNLVRPADLPEVTEVTDSVLVMDAYNLAADEPKEQSYDAPSVNLVKPVDLPEVAQLKDDVPVIEAYSLVVGKLTEETYNSVVETIPVVGSENVSKEVVRANDSSTVESAICSNLLELGLKENRKNETLGVLPVVMDMGSQPKKDKVISTAVESSAVSSVATASSARVDEDKLFPSSSVPAVDNSNGADLIKDSVITEASDSQSFRSISQSTKDESRERESKTVELQSFKSNRSDDIAFFDTETTTREVIGRMSGDTILIQDAMGEKVGKFIQLMSTFIGGFAIAFARGWLLSLVLLTCIPALVIADGGMAIIMTRMSSCGQVAYAEAGNVVASFTGEKLAINNSYGLAIWYGSKLIIDKGYNGGVVINVIMAIMTGGMSLGQTSPCLNSFAAGQAAAYKMFETIKRKPQIDAYDTSGIVMEDIKGEIELKDVHFRYPARPDVQIFSGFSLQVPSGTTTALVGQSGSGKSTVISLLQRFYDPEAGEVLIDGINLKKFQLKWIREKMGLVSQEPILFGTTIGENIAYGKENATNEEIRTAIELANAAKFIDKLPKANLPPPLSLFYREHGSQLSGGQKQRIAIARAILKNLKILLLDEATSALDAESERVVQDALTNIMSNRTTMVVAHCLTTIRNADLIAVVQVGKIMERAINIFYEPHDELRKDSRFWALMFVGLGVVILFVAPVQNYFFGIAGGKLIMRIRALTFEKTVHQEISWFDNPKNSSGAVGARLSTDASTVRSLVGDSLAQIVQNITTIIAGLVISFTANWMLALIILSVLPLVGLQGFFQSKFLKGFSEDAKVMYEDASQVANDAVGSIRTVASFCAEKKVIEMYKNKCEAPMKHGVRIGLVSGIGFGSSLFALYCTYAFCFYIGAVLVQHGKATFGEVFKVFFALTISAMGISQTTALAPDTNKAKDSAASIFEIIDSKPKIDSSSNEGTTLATISRRGKSWNEDVDITMGRSASQLLSMRRSISRGSSGSQRSFRISFGLHGPIGIQTDIEGEESSKRSETDDKKRRQVSIKRLMYLNNQSCRFCCLDPLLQALMV</sequence>
<dbReference type="SUPFAM" id="SSF52540">
    <property type="entry name" value="P-loop containing nucleoside triphosphate hydrolases"/>
    <property type="match status" value="1"/>
</dbReference>
<name>A0A4V3WJ62_CAMSN</name>
<feature type="region of interest" description="Disordered" evidence="11">
    <location>
        <begin position="1"/>
        <end position="32"/>
    </location>
</feature>
<evidence type="ECO:0000256" key="12">
    <source>
        <dbReference type="SAM" id="Phobius"/>
    </source>
</evidence>
<feature type="transmembrane region" description="Helical" evidence="12">
    <location>
        <begin position="1145"/>
        <end position="1165"/>
    </location>
</feature>
<dbReference type="GO" id="GO:0010329">
    <property type="term" value="F:auxin efflux transmembrane transporter activity"/>
    <property type="evidence" value="ECO:0007669"/>
    <property type="project" value="UniProtKB-ARBA"/>
</dbReference>
<keyword evidence="7" id="KW-0067">ATP-binding</keyword>
<proteinExistence type="inferred from homology"/>
<dbReference type="GO" id="GO:0016887">
    <property type="term" value="F:ATP hydrolysis activity"/>
    <property type="evidence" value="ECO:0007669"/>
    <property type="project" value="InterPro"/>
</dbReference>
<protein>
    <submittedName>
        <fullName evidence="15">Uncharacterized protein</fullName>
    </submittedName>
</protein>
<evidence type="ECO:0000256" key="1">
    <source>
        <dbReference type="ARBA" id="ARBA00004651"/>
    </source>
</evidence>
<evidence type="ECO:0000259" key="14">
    <source>
        <dbReference type="PROSITE" id="PS50929"/>
    </source>
</evidence>
<comment type="caution">
    <text evidence="15">The sequence shown here is derived from an EMBL/GenBank/DDBJ whole genome shotgun (WGS) entry which is preliminary data.</text>
</comment>
<evidence type="ECO:0000256" key="11">
    <source>
        <dbReference type="SAM" id="MobiDB-lite"/>
    </source>
</evidence>
<feature type="region of interest" description="Disordered" evidence="11">
    <location>
        <begin position="458"/>
        <end position="481"/>
    </location>
</feature>
<keyword evidence="10" id="KW-0325">Glycoprotein</keyword>
<dbReference type="InterPro" id="IPR036640">
    <property type="entry name" value="ABC1_TM_sf"/>
</dbReference>
<dbReference type="InterPro" id="IPR017871">
    <property type="entry name" value="ABC_transporter-like_CS"/>
</dbReference>
<feature type="domain" description="ABC transmembrane type-1" evidence="14">
    <location>
        <begin position="903"/>
        <end position="1170"/>
    </location>
</feature>
<comment type="similarity">
    <text evidence="2">Belongs to the ABC transporter superfamily. ABCB family. Multidrug resistance exporter (TC 3.A.1.201) subfamily.</text>
</comment>